<gene>
    <name evidence="1" type="ORF">TELCIR_04984</name>
</gene>
<evidence type="ECO:0000313" key="1">
    <source>
        <dbReference type="EMBL" id="PIO73053.1"/>
    </source>
</evidence>
<organism evidence="1 2">
    <name type="scientific">Teladorsagia circumcincta</name>
    <name type="common">Brown stomach worm</name>
    <name type="synonym">Ostertagia circumcincta</name>
    <dbReference type="NCBI Taxonomy" id="45464"/>
    <lineage>
        <taxon>Eukaryota</taxon>
        <taxon>Metazoa</taxon>
        <taxon>Ecdysozoa</taxon>
        <taxon>Nematoda</taxon>
        <taxon>Chromadorea</taxon>
        <taxon>Rhabditida</taxon>
        <taxon>Rhabditina</taxon>
        <taxon>Rhabditomorpha</taxon>
        <taxon>Strongyloidea</taxon>
        <taxon>Trichostrongylidae</taxon>
        <taxon>Teladorsagia</taxon>
    </lineage>
</organism>
<name>A0A2G9USD1_TELCI</name>
<dbReference type="OrthoDB" id="6021021at2759"/>
<accession>A0A2G9USD1</accession>
<sequence>MPSPSYCASISKWEYTLCNGCDWWGRCSRSFGLTGEEECICDGDSYTRCFAVESAAERAPGNGAEAEERTLVRVRRGKIRVYEKILSQYEGILAVYSMCTCETDLECTAIKEKLLISLMLITKKSGSVNGQLKL</sequence>
<keyword evidence="2" id="KW-1185">Reference proteome</keyword>
<evidence type="ECO:0000313" key="2">
    <source>
        <dbReference type="Proteomes" id="UP000230423"/>
    </source>
</evidence>
<reference evidence="1 2" key="1">
    <citation type="submission" date="2015-09" db="EMBL/GenBank/DDBJ databases">
        <title>Draft genome of the parasitic nematode Teladorsagia circumcincta isolate WARC Sus (inbred).</title>
        <authorList>
            <person name="Mitreva M."/>
        </authorList>
    </citation>
    <scope>NUCLEOTIDE SEQUENCE [LARGE SCALE GENOMIC DNA]</scope>
    <source>
        <strain evidence="1 2">S</strain>
    </source>
</reference>
<dbReference type="EMBL" id="KZ345532">
    <property type="protein sequence ID" value="PIO73053.1"/>
    <property type="molecule type" value="Genomic_DNA"/>
</dbReference>
<dbReference type="AlphaFoldDB" id="A0A2G9USD1"/>
<protein>
    <submittedName>
        <fullName evidence="1">Uncharacterized protein</fullName>
    </submittedName>
</protein>
<dbReference type="Proteomes" id="UP000230423">
    <property type="component" value="Unassembled WGS sequence"/>
</dbReference>
<proteinExistence type="predicted"/>